<dbReference type="Pfam" id="PF13202">
    <property type="entry name" value="EF-hand_5"/>
    <property type="match status" value="2"/>
</dbReference>
<protein>
    <recommendedName>
        <fullName evidence="1">EF-hand domain-containing protein</fullName>
    </recommendedName>
</protein>
<name>A0A4P7BYI4_9GAMM</name>
<dbReference type="PROSITE" id="PS00018">
    <property type="entry name" value="EF_HAND_1"/>
    <property type="match status" value="1"/>
</dbReference>
<dbReference type="InterPro" id="IPR002048">
    <property type="entry name" value="EF_hand_dom"/>
</dbReference>
<evidence type="ECO:0000313" key="2">
    <source>
        <dbReference type="EMBL" id="QBQ54299.1"/>
    </source>
</evidence>
<gene>
    <name evidence="2" type="ORF">E3U44_07100</name>
</gene>
<dbReference type="Gene3D" id="1.10.238.10">
    <property type="entry name" value="EF-hand"/>
    <property type="match status" value="1"/>
</dbReference>
<reference evidence="2 3" key="1">
    <citation type="submission" date="2019-03" db="EMBL/GenBank/DDBJ databases">
        <title>The genome sequence of Nitrosococcus wardiae strain D1FHST reveals the archetypal metabolic capacity of ammonia-oxidizing Gammaproteobacteria.</title>
        <authorList>
            <person name="Wang L."/>
            <person name="Lim C.K."/>
            <person name="Hanson T.E."/>
            <person name="Dang H."/>
            <person name="Klotz M.G."/>
        </authorList>
    </citation>
    <scope>NUCLEOTIDE SEQUENCE [LARGE SCALE GENOMIC DNA]</scope>
    <source>
        <strain evidence="2 3">D1FHS</strain>
    </source>
</reference>
<sequence>MKKTLLLVVATILIFGTGVVTMGQLEIAPEAPDFSEVDMDQDGSLSRDEAALVEGLDFDIADKDRNGILSKEEYNAAMVGGAIILEPMEEREPTE</sequence>
<dbReference type="GO" id="GO:0005509">
    <property type="term" value="F:calcium ion binding"/>
    <property type="evidence" value="ECO:0007669"/>
    <property type="project" value="InterPro"/>
</dbReference>
<dbReference type="Proteomes" id="UP000294325">
    <property type="component" value="Chromosome"/>
</dbReference>
<dbReference type="EMBL" id="CP038033">
    <property type="protein sequence ID" value="QBQ54299.1"/>
    <property type="molecule type" value="Genomic_DNA"/>
</dbReference>
<evidence type="ECO:0000313" key="3">
    <source>
        <dbReference type="Proteomes" id="UP000294325"/>
    </source>
</evidence>
<dbReference type="SUPFAM" id="SSF47473">
    <property type="entry name" value="EF-hand"/>
    <property type="match status" value="1"/>
</dbReference>
<feature type="domain" description="EF-hand" evidence="1">
    <location>
        <begin position="58"/>
        <end position="84"/>
    </location>
</feature>
<dbReference type="PROSITE" id="PS50222">
    <property type="entry name" value="EF_HAND_2"/>
    <property type="match status" value="1"/>
</dbReference>
<dbReference type="InterPro" id="IPR018247">
    <property type="entry name" value="EF_Hand_1_Ca_BS"/>
</dbReference>
<dbReference type="KEGG" id="nwr:E3U44_07100"/>
<organism evidence="2 3">
    <name type="scientific">Nitrosococcus wardiae</name>
    <dbReference type="NCBI Taxonomy" id="1814290"/>
    <lineage>
        <taxon>Bacteria</taxon>
        <taxon>Pseudomonadati</taxon>
        <taxon>Pseudomonadota</taxon>
        <taxon>Gammaproteobacteria</taxon>
        <taxon>Chromatiales</taxon>
        <taxon>Chromatiaceae</taxon>
        <taxon>Nitrosococcus</taxon>
    </lineage>
</organism>
<dbReference type="InterPro" id="IPR011992">
    <property type="entry name" value="EF-hand-dom_pair"/>
</dbReference>
<dbReference type="RefSeq" id="WP_134357453.1">
    <property type="nucleotide sequence ID" value="NZ_CP038033.1"/>
</dbReference>
<proteinExistence type="predicted"/>
<keyword evidence="3" id="KW-1185">Reference proteome</keyword>
<evidence type="ECO:0000259" key="1">
    <source>
        <dbReference type="PROSITE" id="PS50222"/>
    </source>
</evidence>
<dbReference type="OrthoDB" id="6310942at2"/>
<accession>A0A4P7BYI4</accession>
<dbReference type="AlphaFoldDB" id="A0A4P7BYI4"/>